<accession>A0ABU2H163</accession>
<dbReference type="InterPro" id="IPR027806">
    <property type="entry name" value="HARBI1_dom"/>
</dbReference>
<feature type="domain" description="DDE Tnp4" evidence="3">
    <location>
        <begin position="7"/>
        <end position="117"/>
    </location>
</feature>
<comment type="caution">
    <text evidence="4">The sequence shown here is derived from an EMBL/GenBank/DDBJ whole genome shotgun (WGS) entry which is preliminary data.</text>
</comment>
<proteinExistence type="predicted"/>
<evidence type="ECO:0000256" key="1">
    <source>
        <dbReference type="ARBA" id="ARBA00001968"/>
    </source>
</evidence>
<dbReference type="Pfam" id="PF13359">
    <property type="entry name" value="DDE_Tnp_4"/>
    <property type="match status" value="1"/>
</dbReference>
<evidence type="ECO:0000256" key="2">
    <source>
        <dbReference type="ARBA" id="ARBA00022723"/>
    </source>
</evidence>
<comment type="cofactor">
    <cofactor evidence="1">
        <name>a divalent metal cation</name>
        <dbReference type="ChEBI" id="CHEBI:60240"/>
    </cofactor>
</comment>
<reference evidence="5" key="1">
    <citation type="submission" date="2023-07" db="EMBL/GenBank/DDBJ databases">
        <title>Novel species in the genus Lipingzhangella isolated from Sambhar Salt Lake.</title>
        <authorList>
            <person name="Jiya N."/>
            <person name="Kajale S."/>
            <person name="Sharma A."/>
        </authorList>
    </citation>
    <scope>NUCLEOTIDE SEQUENCE [LARGE SCALE GENOMIC DNA]</scope>
    <source>
        <strain evidence="5">LS1_29</strain>
    </source>
</reference>
<organism evidence="4 5">
    <name type="scientific">Lipingzhangella rawalii</name>
    <dbReference type="NCBI Taxonomy" id="2055835"/>
    <lineage>
        <taxon>Bacteria</taxon>
        <taxon>Bacillati</taxon>
        <taxon>Actinomycetota</taxon>
        <taxon>Actinomycetes</taxon>
        <taxon>Streptosporangiales</taxon>
        <taxon>Nocardiopsidaceae</taxon>
        <taxon>Lipingzhangella</taxon>
    </lineage>
</organism>
<keyword evidence="5" id="KW-1185">Reference proteome</keyword>
<protein>
    <submittedName>
        <fullName evidence="4">Transposase family protein</fullName>
    </submittedName>
</protein>
<name>A0ABU2H163_9ACTN</name>
<dbReference type="EMBL" id="JAVLVT010000001">
    <property type="protein sequence ID" value="MDS1269050.1"/>
    <property type="molecule type" value="Genomic_DNA"/>
</dbReference>
<dbReference type="RefSeq" id="WP_310910564.1">
    <property type="nucleotide sequence ID" value="NZ_JAVLVT010000001.1"/>
</dbReference>
<gene>
    <name evidence="4" type="ORF">RIF23_01935</name>
</gene>
<evidence type="ECO:0000313" key="5">
    <source>
        <dbReference type="Proteomes" id="UP001250214"/>
    </source>
</evidence>
<evidence type="ECO:0000313" key="4">
    <source>
        <dbReference type="EMBL" id="MDS1269050.1"/>
    </source>
</evidence>
<sequence>MDPADFPPFLSDAEPGSTHDLTAARTHVLGALYAAVRDLPTLADLGHHRADIGILIPTPHPASDRPLDPDTRTANRLHRGLRCLGERGVALLTQRWRLLQHVHASPSTIGTIAKAALVRTHVEHQRLT</sequence>
<evidence type="ECO:0000259" key="3">
    <source>
        <dbReference type="Pfam" id="PF13359"/>
    </source>
</evidence>
<keyword evidence="2" id="KW-0479">Metal-binding</keyword>
<dbReference type="Proteomes" id="UP001250214">
    <property type="component" value="Unassembled WGS sequence"/>
</dbReference>